<comment type="caution">
    <text evidence="3">The sequence shown here is derived from an EMBL/GenBank/DDBJ whole genome shotgun (WGS) entry which is preliminary data.</text>
</comment>
<dbReference type="AlphaFoldDB" id="A0A7J0FXP1"/>
<dbReference type="PANTHER" id="PTHR33223">
    <property type="entry name" value="CCHC-TYPE DOMAIN-CONTAINING PROTEIN"/>
    <property type="match status" value="1"/>
</dbReference>
<dbReference type="Proteomes" id="UP000585474">
    <property type="component" value="Unassembled WGS sequence"/>
</dbReference>
<keyword evidence="4" id="KW-1185">Reference proteome</keyword>
<evidence type="ECO:0000256" key="1">
    <source>
        <dbReference type="SAM" id="MobiDB-lite"/>
    </source>
</evidence>
<dbReference type="Pfam" id="PF03732">
    <property type="entry name" value="Retrotrans_gag"/>
    <property type="match status" value="1"/>
</dbReference>
<feature type="compositionally biased region" description="Basic and acidic residues" evidence="1">
    <location>
        <begin position="218"/>
        <end position="234"/>
    </location>
</feature>
<gene>
    <name evidence="3" type="ORF">Acr_16g0000830</name>
</gene>
<organism evidence="3 4">
    <name type="scientific">Actinidia rufa</name>
    <dbReference type="NCBI Taxonomy" id="165716"/>
    <lineage>
        <taxon>Eukaryota</taxon>
        <taxon>Viridiplantae</taxon>
        <taxon>Streptophyta</taxon>
        <taxon>Embryophyta</taxon>
        <taxon>Tracheophyta</taxon>
        <taxon>Spermatophyta</taxon>
        <taxon>Magnoliopsida</taxon>
        <taxon>eudicotyledons</taxon>
        <taxon>Gunneridae</taxon>
        <taxon>Pentapetalae</taxon>
        <taxon>asterids</taxon>
        <taxon>Ericales</taxon>
        <taxon>Actinidiaceae</taxon>
        <taxon>Actinidia</taxon>
    </lineage>
</organism>
<feature type="compositionally biased region" description="Basic and acidic residues" evidence="1">
    <location>
        <begin position="7"/>
        <end position="20"/>
    </location>
</feature>
<feature type="domain" description="Retrotransposon gag" evidence="2">
    <location>
        <begin position="44"/>
        <end position="134"/>
    </location>
</feature>
<evidence type="ECO:0000259" key="2">
    <source>
        <dbReference type="Pfam" id="PF03732"/>
    </source>
</evidence>
<dbReference type="PANTHER" id="PTHR33223:SF10">
    <property type="entry name" value="AMINOTRANSFERASE-LIKE PLANT MOBILE DOMAIN-CONTAINING PROTEIN"/>
    <property type="match status" value="1"/>
</dbReference>
<evidence type="ECO:0000313" key="3">
    <source>
        <dbReference type="EMBL" id="GFZ03459.1"/>
    </source>
</evidence>
<reference evidence="3 4" key="1">
    <citation type="submission" date="2019-07" db="EMBL/GenBank/DDBJ databases">
        <title>De Novo Assembly of kiwifruit Actinidia rufa.</title>
        <authorList>
            <person name="Sugita-Konishi S."/>
            <person name="Sato K."/>
            <person name="Mori E."/>
            <person name="Abe Y."/>
            <person name="Kisaki G."/>
            <person name="Hamano K."/>
            <person name="Suezawa K."/>
            <person name="Otani M."/>
            <person name="Fukuda T."/>
            <person name="Manabe T."/>
            <person name="Gomi K."/>
            <person name="Tabuchi M."/>
            <person name="Akimitsu K."/>
            <person name="Kataoka I."/>
        </authorList>
    </citation>
    <scope>NUCLEOTIDE SEQUENCE [LARGE SCALE GENOMIC DNA]</scope>
    <source>
        <strain evidence="4">cv. Fuchu</strain>
    </source>
</reference>
<feature type="region of interest" description="Disordered" evidence="1">
    <location>
        <begin position="211"/>
        <end position="234"/>
    </location>
</feature>
<sequence length="310" mass="36136">MKRGRLPRRDDWVPRHRDRSTTQKIKDMDARIDAINTDKVMCKAFSATLKGPARVWFKKLSPRTIDSFGDLSRFFISNFMSYRVRQKNASHLFTIHQKDGESLKDYVKHFNQAVLEVEDASDKVVVMAMMEGLRLEGEEELDSKRAEYRDELKNWSDRDVRRKTNDRCPRALPYLPNLVLSPLNAPIAQVLIEIKHEEFIKCLRKIKTNPHKRNRNKKYVDDHPHPVSPERRRYSDNRPMARDIQVIHGGFELGGCSSSSKKRHVKEASGRAEEEVYNLSSPLAVAHQPITFTNDDLRGLHLPHEMHRSF</sequence>
<dbReference type="EMBL" id="BJWL01000016">
    <property type="protein sequence ID" value="GFZ03459.1"/>
    <property type="molecule type" value="Genomic_DNA"/>
</dbReference>
<evidence type="ECO:0000313" key="4">
    <source>
        <dbReference type="Proteomes" id="UP000585474"/>
    </source>
</evidence>
<protein>
    <recommendedName>
        <fullName evidence="2">Retrotransposon gag domain-containing protein</fullName>
    </recommendedName>
</protein>
<name>A0A7J0FXP1_9ERIC</name>
<accession>A0A7J0FXP1</accession>
<dbReference type="OrthoDB" id="1528072at2759"/>
<dbReference type="InterPro" id="IPR005162">
    <property type="entry name" value="Retrotrans_gag_dom"/>
</dbReference>
<proteinExistence type="predicted"/>
<feature type="region of interest" description="Disordered" evidence="1">
    <location>
        <begin position="1"/>
        <end position="20"/>
    </location>
</feature>